<accession>A0A1B7MPX6</accession>
<evidence type="ECO:0000313" key="1">
    <source>
        <dbReference type="EMBL" id="OAX34665.1"/>
    </source>
</evidence>
<dbReference type="Proteomes" id="UP000092154">
    <property type="component" value="Unassembled WGS sequence"/>
</dbReference>
<protein>
    <submittedName>
        <fullName evidence="1">Uncharacterized protein</fullName>
    </submittedName>
</protein>
<keyword evidence="2" id="KW-1185">Reference proteome</keyword>
<reference evidence="1 2" key="1">
    <citation type="submission" date="2016-06" db="EMBL/GenBank/DDBJ databases">
        <title>Comparative genomics of the ectomycorrhizal sister species Rhizopogon vinicolor and Rhizopogon vesiculosus (Basidiomycota: Boletales) reveals a divergence of the mating type B locus.</title>
        <authorList>
            <consortium name="DOE Joint Genome Institute"/>
            <person name="Mujic A.B."/>
            <person name="Kuo A."/>
            <person name="Tritt A."/>
            <person name="Lipzen A."/>
            <person name="Chen C."/>
            <person name="Johnson J."/>
            <person name="Sharma A."/>
            <person name="Barry K."/>
            <person name="Grigoriev I.V."/>
            <person name="Spatafora J.W."/>
        </authorList>
    </citation>
    <scope>NUCLEOTIDE SEQUENCE [LARGE SCALE GENOMIC DNA]</scope>
    <source>
        <strain evidence="1 2">AM-OR11-026</strain>
    </source>
</reference>
<organism evidence="1 2">
    <name type="scientific">Rhizopogon vinicolor AM-OR11-026</name>
    <dbReference type="NCBI Taxonomy" id="1314800"/>
    <lineage>
        <taxon>Eukaryota</taxon>
        <taxon>Fungi</taxon>
        <taxon>Dikarya</taxon>
        <taxon>Basidiomycota</taxon>
        <taxon>Agaricomycotina</taxon>
        <taxon>Agaricomycetes</taxon>
        <taxon>Agaricomycetidae</taxon>
        <taxon>Boletales</taxon>
        <taxon>Suillineae</taxon>
        <taxon>Rhizopogonaceae</taxon>
        <taxon>Rhizopogon</taxon>
    </lineage>
</organism>
<name>A0A1B7MPX6_9AGAM</name>
<evidence type="ECO:0000313" key="2">
    <source>
        <dbReference type="Proteomes" id="UP000092154"/>
    </source>
</evidence>
<sequence>MDHLSVHTPTSSLWHRGYNWPIGYVAIPFSTPNLDNPPQRSSTSLWLSRTAHHHLVWSAPPFASLFSPTERRPS</sequence>
<gene>
    <name evidence="1" type="ORF">K503DRAFT_774321</name>
</gene>
<dbReference type="EMBL" id="KV448582">
    <property type="protein sequence ID" value="OAX34665.1"/>
    <property type="molecule type" value="Genomic_DNA"/>
</dbReference>
<proteinExistence type="predicted"/>
<dbReference type="AlphaFoldDB" id="A0A1B7MPX6"/>
<dbReference type="InParanoid" id="A0A1B7MPX6"/>